<name>A0ACC6RA09_9GAMM</name>
<evidence type="ECO:0000313" key="1">
    <source>
        <dbReference type="EMBL" id="MEL0606652.1"/>
    </source>
</evidence>
<reference evidence="1" key="1">
    <citation type="submission" date="2024-02" db="EMBL/GenBank/DDBJ databases">
        <title>Bacteria isolated from the canopy kelp, Nereocystis luetkeana.</title>
        <authorList>
            <person name="Pfister C.A."/>
            <person name="Younker I.T."/>
            <person name="Light S.H."/>
        </authorList>
    </citation>
    <scope>NUCLEOTIDE SEQUENCE</scope>
    <source>
        <strain evidence="1">TN.2.01</strain>
    </source>
</reference>
<comment type="caution">
    <text evidence="1">The sequence shown here is derived from an EMBL/GenBank/DDBJ whole genome shotgun (WGS) entry which is preliminary data.</text>
</comment>
<protein>
    <submittedName>
        <fullName evidence="1">Uncharacterized protein</fullName>
    </submittedName>
</protein>
<dbReference type="EMBL" id="JBAKAX010000362">
    <property type="protein sequence ID" value="MEL0606652.1"/>
    <property type="molecule type" value="Genomic_DNA"/>
</dbReference>
<organism evidence="1 2">
    <name type="scientific">Pseudoalteromonas undina</name>
    <dbReference type="NCBI Taxonomy" id="43660"/>
    <lineage>
        <taxon>Bacteria</taxon>
        <taxon>Pseudomonadati</taxon>
        <taxon>Pseudomonadota</taxon>
        <taxon>Gammaproteobacteria</taxon>
        <taxon>Alteromonadales</taxon>
        <taxon>Pseudoalteromonadaceae</taxon>
        <taxon>Pseudoalteromonas</taxon>
    </lineage>
</organism>
<feature type="non-terminal residue" evidence="1">
    <location>
        <position position="68"/>
    </location>
</feature>
<keyword evidence="2" id="KW-1185">Reference proteome</keyword>
<feature type="non-terminal residue" evidence="1">
    <location>
        <position position="1"/>
    </location>
</feature>
<sequence length="68" mass="7855">QLWLKALRDFEPPSSTNMVDFFDNNAVVSVEGLRQLIVLELISYQKYIDGGEFNTGNRFYTKNTYGDD</sequence>
<proteinExistence type="predicted"/>
<accession>A0ACC6RA09</accession>
<dbReference type="Proteomes" id="UP001374952">
    <property type="component" value="Unassembled WGS sequence"/>
</dbReference>
<gene>
    <name evidence="1" type="ORF">V6250_21315</name>
</gene>
<evidence type="ECO:0000313" key="2">
    <source>
        <dbReference type="Proteomes" id="UP001374952"/>
    </source>
</evidence>